<protein>
    <recommendedName>
        <fullName evidence="4">F-box domain-containing protein</fullName>
    </recommendedName>
</protein>
<dbReference type="InterPro" id="IPR032675">
    <property type="entry name" value="LRR_dom_sf"/>
</dbReference>
<accession>A0A9P6KAJ3</accession>
<evidence type="ECO:0000313" key="3">
    <source>
        <dbReference type="Proteomes" id="UP000780801"/>
    </source>
</evidence>
<keyword evidence="3" id="KW-1185">Reference proteome</keyword>
<dbReference type="SUPFAM" id="SSF52047">
    <property type="entry name" value="RNI-like"/>
    <property type="match status" value="1"/>
</dbReference>
<dbReference type="EMBL" id="JAABOA010004456">
    <property type="protein sequence ID" value="KAF9577720.1"/>
    <property type="molecule type" value="Genomic_DNA"/>
</dbReference>
<evidence type="ECO:0000256" key="1">
    <source>
        <dbReference type="SAM" id="MobiDB-lite"/>
    </source>
</evidence>
<reference evidence="2" key="1">
    <citation type="journal article" date="2020" name="Fungal Divers.">
        <title>Resolving the Mortierellaceae phylogeny through synthesis of multi-gene phylogenetics and phylogenomics.</title>
        <authorList>
            <person name="Vandepol N."/>
            <person name="Liber J."/>
            <person name="Desiro A."/>
            <person name="Na H."/>
            <person name="Kennedy M."/>
            <person name="Barry K."/>
            <person name="Grigoriev I.V."/>
            <person name="Miller A.N."/>
            <person name="O'Donnell K."/>
            <person name="Stajich J.E."/>
            <person name="Bonito G."/>
        </authorList>
    </citation>
    <scope>NUCLEOTIDE SEQUENCE</scope>
    <source>
        <strain evidence="2">KOD1015</strain>
    </source>
</reference>
<dbReference type="OrthoDB" id="2400788at2759"/>
<proteinExistence type="predicted"/>
<evidence type="ECO:0000313" key="2">
    <source>
        <dbReference type="EMBL" id="KAF9577720.1"/>
    </source>
</evidence>
<dbReference type="Gene3D" id="3.80.10.10">
    <property type="entry name" value="Ribonuclease Inhibitor"/>
    <property type="match status" value="1"/>
</dbReference>
<comment type="caution">
    <text evidence="2">The sequence shown here is derived from an EMBL/GenBank/DDBJ whole genome shotgun (WGS) entry which is preliminary data.</text>
</comment>
<name>A0A9P6KAJ3_9FUNG</name>
<organism evidence="2 3">
    <name type="scientific">Lunasporangiospora selenospora</name>
    <dbReference type="NCBI Taxonomy" id="979761"/>
    <lineage>
        <taxon>Eukaryota</taxon>
        <taxon>Fungi</taxon>
        <taxon>Fungi incertae sedis</taxon>
        <taxon>Mucoromycota</taxon>
        <taxon>Mortierellomycotina</taxon>
        <taxon>Mortierellomycetes</taxon>
        <taxon>Mortierellales</taxon>
        <taxon>Mortierellaceae</taxon>
        <taxon>Lunasporangiospora</taxon>
    </lineage>
</organism>
<dbReference type="AlphaFoldDB" id="A0A9P6KAJ3"/>
<dbReference type="Proteomes" id="UP000780801">
    <property type="component" value="Unassembled WGS sequence"/>
</dbReference>
<feature type="region of interest" description="Disordered" evidence="1">
    <location>
        <begin position="1"/>
        <end position="23"/>
    </location>
</feature>
<evidence type="ECO:0008006" key="4">
    <source>
        <dbReference type="Google" id="ProtNLM"/>
    </source>
</evidence>
<gene>
    <name evidence="2" type="ORF">BGW38_006884</name>
</gene>
<sequence>MSLPAPVEAPASPPTAHPQSPAASFVVLDPPRPSLPNRARATVLTWFARSRRTPGSTDLVVGTDPWMLPELLALLATYMSPRTIARCSRVNSVWRSIFEPFLYRIVTPAQLERPGFFGALQRNLHAVRTLHWDPTSWKALAPRTPKALRLLKHIGVHLRRSTASTTPASFSQFASQATQMAALTHLVVRIPSKQHPSSILLRRLPSIETLELIMEGRPDFRPTLHLEDILSAYPSLRTLKLDGCFVLSSHRHEMQAAVQTTDESWSRIWPRARTTPRDVVSSSIVSLTLRQVEISQEGLLALSPLLQRLYALCIEESSESGSFHLGGTNGTFRWDWTRDFVLDLKSHFPLLSAFHANLLRRPIPEPIIIEILTAFPALTSVGFRFGNFGTQAFKILADRCPSLETLDLGYSHIPPGFTTALIRYVRNSPHLRKLDVSGATLPVYNYFLNNVIHGEWKCEHLESLACGFMGEVNDIFAFVSRFRSLRHLTIMQTHLGIPNLDTSLELLKPCGRMESFRFTLPRDQRIKRRAIQKMLFIWPGFRTLHIDQAPERHGMTIKKWCENEQRHSVAILYP</sequence>